<evidence type="ECO:0000256" key="1">
    <source>
        <dbReference type="ARBA" id="ARBA00004651"/>
    </source>
</evidence>
<evidence type="ECO:0000256" key="2">
    <source>
        <dbReference type="ARBA" id="ARBA00006679"/>
    </source>
</evidence>
<proteinExistence type="inferred from homology"/>
<dbReference type="Pfam" id="PF07681">
    <property type="entry name" value="DoxX"/>
    <property type="match status" value="1"/>
</dbReference>
<keyword evidence="5 7" id="KW-1133">Transmembrane helix</keyword>
<name>A0A561XTS8_ACIDE</name>
<evidence type="ECO:0000256" key="6">
    <source>
        <dbReference type="ARBA" id="ARBA00023136"/>
    </source>
</evidence>
<comment type="subcellular location">
    <subcellularLocation>
        <location evidence="1">Cell membrane</location>
        <topology evidence="1">Multi-pass membrane protein</topology>
    </subcellularLocation>
</comment>
<dbReference type="PANTHER" id="PTHR33452">
    <property type="entry name" value="OXIDOREDUCTASE CATD-RELATED"/>
    <property type="match status" value="1"/>
</dbReference>
<dbReference type="EMBL" id="VJWE01000011">
    <property type="protein sequence ID" value="TWG39509.1"/>
    <property type="molecule type" value="Genomic_DNA"/>
</dbReference>
<feature type="transmembrane region" description="Helical" evidence="7">
    <location>
        <begin position="87"/>
        <end position="110"/>
    </location>
</feature>
<dbReference type="InterPro" id="IPR032808">
    <property type="entry name" value="DoxX"/>
</dbReference>
<evidence type="ECO:0000313" key="9">
    <source>
        <dbReference type="Proteomes" id="UP000321485"/>
    </source>
</evidence>
<feature type="transmembrane region" description="Helical" evidence="7">
    <location>
        <begin position="26"/>
        <end position="49"/>
    </location>
</feature>
<gene>
    <name evidence="8" type="ORF">ATF69_1381</name>
</gene>
<evidence type="ECO:0000256" key="3">
    <source>
        <dbReference type="ARBA" id="ARBA00022475"/>
    </source>
</evidence>
<organism evidence="8 9">
    <name type="scientific">Acidovorax delafieldii</name>
    <name type="common">Pseudomonas delafieldii</name>
    <dbReference type="NCBI Taxonomy" id="47920"/>
    <lineage>
        <taxon>Bacteria</taxon>
        <taxon>Pseudomonadati</taxon>
        <taxon>Pseudomonadota</taxon>
        <taxon>Betaproteobacteria</taxon>
        <taxon>Burkholderiales</taxon>
        <taxon>Comamonadaceae</taxon>
        <taxon>Acidovorax</taxon>
    </lineage>
</organism>
<evidence type="ECO:0000256" key="4">
    <source>
        <dbReference type="ARBA" id="ARBA00022692"/>
    </source>
</evidence>
<dbReference type="PANTHER" id="PTHR33452:SF1">
    <property type="entry name" value="INNER MEMBRANE PROTEIN YPHA-RELATED"/>
    <property type="match status" value="1"/>
</dbReference>
<keyword evidence="4 7" id="KW-0812">Transmembrane</keyword>
<comment type="similarity">
    <text evidence="2">Belongs to the DoxX family.</text>
</comment>
<dbReference type="GO" id="GO:0005886">
    <property type="term" value="C:plasma membrane"/>
    <property type="evidence" value="ECO:0007669"/>
    <property type="project" value="UniProtKB-SubCell"/>
</dbReference>
<feature type="transmembrane region" description="Helical" evidence="7">
    <location>
        <begin position="61"/>
        <end position="81"/>
    </location>
</feature>
<sequence>MSSLPLTASSFASREANDPLMRVLRMLVGFFYLPHVLSKIVGFAGTVVFFGKAGFQPPEVFVVLSGCMELAVGVALLVGVFTKYAALLSAGLMVVAAGAIMIVNGVGWYWNKSGVEYLVFWAVASLVVFADAWREEPGLLGWVPGRS</sequence>
<evidence type="ECO:0000256" key="7">
    <source>
        <dbReference type="SAM" id="Phobius"/>
    </source>
</evidence>
<evidence type="ECO:0000313" key="8">
    <source>
        <dbReference type="EMBL" id="TWG39509.1"/>
    </source>
</evidence>
<dbReference type="Proteomes" id="UP000321485">
    <property type="component" value="Unassembled WGS sequence"/>
</dbReference>
<protein>
    <submittedName>
        <fullName evidence="8">Putative oxidoreductase</fullName>
    </submittedName>
</protein>
<dbReference type="AlphaFoldDB" id="A0A561XTS8"/>
<evidence type="ECO:0000256" key="5">
    <source>
        <dbReference type="ARBA" id="ARBA00022989"/>
    </source>
</evidence>
<keyword evidence="6 7" id="KW-0472">Membrane</keyword>
<dbReference type="InterPro" id="IPR051907">
    <property type="entry name" value="DoxX-like_oxidoreductase"/>
</dbReference>
<comment type="caution">
    <text evidence="8">The sequence shown here is derived from an EMBL/GenBank/DDBJ whole genome shotgun (WGS) entry which is preliminary data.</text>
</comment>
<keyword evidence="3" id="KW-1003">Cell membrane</keyword>
<reference evidence="8 9" key="1">
    <citation type="journal article" date="2015" name="Stand. Genomic Sci.">
        <title>Genomic Encyclopedia of Bacterial and Archaeal Type Strains, Phase III: the genomes of soil and plant-associated and newly described type strains.</title>
        <authorList>
            <person name="Whitman W.B."/>
            <person name="Woyke T."/>
            <person name="Klenk H.P."/>
            <person name="Zhou Y."/>
            <person name="Lilburn T.G."/>
            <person name="Beck B.J."/>
            <person name="De Vos P."/>
            <person name="Vandamme P."/>
            <person name="Eisen J.A."/>
            <person name="Garrity G."/>
            <person name="Hugenholtz P."/>
            <person name="Kyrpides N.C."/>
        </authorList>
    </citation>
    <scope>NUCLEOTIDE SEQUENCE [LARGE SCALE GENOMIC DNA]</scope>
    <source>
        <strain evidence="8 9">DSM 64</strain>
    </source>
</reference>
<accession>A0A561XTS8</accession>